<dbReference type="InterPro" id="IPR038538">
    <property type="entry name" value="MTERF_sf"/>
</dbReference>
<dbReference type="Gene3D" id="1.25.70.10">
    <property type="entry name" value="Transcription termination factor 3, mitochondrial"/>
    <property type="match status" value="2"/>
</dbReference>
<keyword evidence="3" id="KW-0809">Transit peptide</keyword>
<proteinExistence type="inferred from homology"/>
<organism evidence="4">
    <name type="scientific">Noccaea caerulescens</name>
    <name type="common">Alpine penny-cress</name>
    <name type="synonym">Thlaspi caerulescens</name>
    <dbReference type="NCBI Taxonomy" id="107243"/>
    <lineage>
        <taxon>Eukaryota</taxon>
        <taxon>Viridiplantae</taxon>
        <taxon>Streptophyta</taxon>
        <taxon>Embryophyta</taxon>
        <taxon>Tracheophyta</taxon>
        <taxon>Spermatophyta</taxon>
        <taxon>Magnoliopsida</taxon>
        <taxon>eudicotyledons</taxon>
        <taxon>Gunneridae</taxon>
        <taxon>Pentapetalae</taxon>
        <taxon>rosids</taxon>
        <taxon>malvids</taxon>
        <taxon>Brassicales</taxon>
        <taxon>Brassicaceae</taxon>
        <taxon>Coluteocarpeae</taxon>
        <taxon>Noccaea</taxon>
    </lineage>
</organism>
<evidence type="ECO:0000256" key="2">
    <source>
        <dbReference type="ARBA" id="ARBA00022472"/>
    </source>
</evidence>
<evidence type="ECO:0000256" key="1">
    <source>
        <dbReference type="ARBA" id="ARBA00007692"/>
    </source>
</evidence>
<dbReference type="PANTHER" id="PTHR13068">
    <property type="entry name" value="CGI-12 PROTEIN-RELATED"/>
    <property type="match status" value="1"/>
</dbReference>
<dbReference type="EMBL" id="GEVK01000223">
    <property type="protein sequence ID" value="JAU52609.1"/>
    <property type="molecule type" value="Transcribed_RNA"/>
</dbReference>
<dbReference type="FunFam" id="1.25.70.10:FF:000033">
    <property type="entry name" value="F19K23.4 protein"/>
    <property type="match status" value="1"/>
</dbReference>
<evidence type="ECO:0008006" key="5">
    <source>
        <dbReference type="Google" id="ProtNLM"/>
    </source>
</evidence>
<sequence>MYPLIRHGRKLIELQKCRNFVRFSVNPLQNSSAFSNSSLSSAYDTDSSSQDGRKGHAFTVSYLVDSLGLTKKLAESISKKVTFEEKRNPDSILNLLRIHGFTDSQISSIVTDYPRLFLLDPEKSLAPKLRFLQSRGASSSELTEIVSEVPEILGKDRSFSVYYDFVKEVIQADKSSSLEKLCHSLAQGSKQENKIRNLSVLRELGMPQQLLFPLLISNSPHVCGKEKFEESLKKVVELGFDPRTSKFVEALRIVYTLKKETMEEKVNVYKRLGFDEGDVWEMFKKWPISLTHSEKKIKQKFETLMKCGLVEDEVRLVCKKFPQVIGVSEEKIESSIETFLGIGLSRDEFAVMVKRYPACVGLARDTVKKKAEFLVKKMNWRLKELVSNSQVVGYSMEKRIVPRCNVIEALLSRGLLGSGVPSLSSVLVCTDQSFLNKYVRKHDDEQLVLELMDVFTGETRT</sequence>
<evidence type="ECO:0000313" key="4">
    <source>
        <dbReference type="EMBL" id="JAU52609.1"/>
    </source>
</evidence>
<dbReference type="SMART" id="SM00733">
    <property type="entry name" value="Mterf"/>
    <property type="match status" value="9"/>
</dbReference>
<dbReference type="GO" id="GO:0006353">
    <property type="term" value="P:DNA-templated transcription termination"/>
    <property type="evidence" value="ECO:0007669"/>
    <property type="project" value="UniProtKB-KW"/>
</dbReference>
<reference evidence="4" key="1">
    <citation type="submission" date="2016-07" db="EMBL/GenBank/DDBJ databases">
        <title>De novo transcriptome assembly of four accessions of the metal hyperaccumulator plant Noccaea caerulescens.</title>
        <authorList>
            <person name="Blande D."/>
            <person name="Halimaa P."/>
            <person name="Tervahauta A.I."/>
            <person name="Aarts M.G."/>
            <person name="Karenlampi S.O."/>
        </authorList>
    </citation>
    <scope>NUCLEOTIDE SEQUENCE</scope>
</reference>
<keyword evidence="2" id="KW-0806">Transcription termination</keyword>
<dbReference type="GO" id="GO:0003676">
    <property type="term" value="F:nucleic acid binding"/>
    <property type="evidence" value="ECO:0007669"/>
    <property type="project" value="InterPro"/>
</dbReference>
<dbReference type="InterPro" id="IPR003690">
    <property type="entry name" value="MTERF"/>
</dbReference>
<gene>
    <name evidence="4" type="ORF">LC_TR5079_c0_g1_i1_g.17782</name>
</gene>
<keyword evidence="2" id="KW-0804">Transcription</keyword>
<keyword evidence="2" id="KW-0805">Transcription regulation</keyword>
<evidence type="ECO:0000256" key="3">
    <source>
        <dbReference type="ARBA" id="ARBA00022946"/>
    </source>
</evidence>
<dbReference type="AlphaFoldDB" id="A0A1J3G8N8"/>
<accession>A0A1J3G8N8</accession>
<protein>
    <recommendedName>
        <fullName evidence="5">Transcription termination factor 3, mitochondrial</fullName>
    </recommendedName>
</protein>
<dbReference type="PANTHER" id="PTHR13068:SF220">
    <property type="entry name" value="F8K4.20 PROTEIN-RELATED"/>
    <property type="match status" value="1"/>
</dbReference>
<dbReference type="GO" id="GO:0005737">
    <property type="term" value="C:cytoplasm"/>
    <property type="evidence" value="ECO:0007669"/>
    <property type="project" value="UniProtKB-ARBA"/>
</dbReference>
<comment type="similarity">
    <text evidence="1">Belongs to the mTERF family.</text>
</comment>
<dbReference type="Pfam" id="PF02536">
    <property type="entry name" value="mTERF"/>
    <property type="match status" value="1"/>
</dbReference>
<name>A0A1J3G8N8_NOCCA</name>